<evidence type="ECO:0000259" key="5">
    <source>
        <dbReference type="PROSITE" id="PS50977"/>
    </source>
</evidence>
<dbReference type="PRINTS" id="PR00455">
    <property type="entry name" value="HTHTETR"/>
</dbReference>
<name>A0A4Q1AZH9_9BACT</name>
<dbReference type="FunFam" id="1.10.10.60:FF:000141">
    <property type="entry name" value="TetR family transcriptional regulator"/>
    <property type="match status" value="1"/>
</dbReference>
<dbReference type="GO" id="GO:0003700">
    <property type="term" value="F:DNA-binding transcription factor activity"/>
    <property type="evidence" value="ECO:0007669"/>
    <property type="project" value="TreeGrafter"/>
</dbReference>
<evidence type="ECO:0000256" key="2">
    <source>
        <dbReference type="ARBA" id="ARBA00023125"/>
    </source>
</evidence>
<sequence>MRRKTQEKKEEILKAASEIFKEFGFERASMSKISSRLGGSKATLYNYFSSKEELFFEVISIENAQESDFVHKVIDTKNEINDLPTQLYKFGKRFLNFVYSKKMIEIRRLTISQSGITDLGKITYKNRVLKSQEILSKYLNKAIEVNKLKKTNTDLAAKHFFGLLESEILYPFLFKTDEKFTEKQMNEMAKKAVNVFILAYGI</sequence>
<evidence type="ECO:0000313" key="7">
    <source>
        <dbReference type="Proteomes" id="UP000289718"/>
    </source>
</evidence>
<keyword evidence="1" id="KW-0805">Transcription regulation</keyword>
<dbReference type="RefSeq" id="WP_129060193.1">
    <property type="nucleotide sequence ID" value="NZ_NXIE01000001.1"/>
</dbReference>
<comment type="caution">
    <text evidence="6">The sequence shown here is derived from an EMBL/GenBank/DDBJ whole genome shotgun (WGS) entry which is preliminary data.</text>
</comment>
<dbReference type="PROSITE" id="PS50977">
    <property type="entry name" value="HTH_TETR_2"/>
    <property type="match status" value="1"/>
</dbReference>
<evidence type="ECO:0000256" key="3">
    <source>
        <dbReference type="ARBA" id="ARBA00023163"/>
    </source>
</evidence>
<keyword evidence="3" id="KW-0804">Transcription</keyword>
<reference evidence="6 7" key="1">
    <citation type="submission" date="2017-09" db="EMBL/GenBank/DDBJ databases">
        <title>Genomics of the genus Arcobacter.</title>
        <authorList>
            <person name="Perez-Cataluna A."/>
            <person name="Figueras M.J."/>
            <person name="Salas-Masso N."/>
        </authorList>
    </citation>
    <scope>NUCLEOTIDE SEQUENCE [LARGE SCALE GENOMIC DNA]</scope>
    <source>
        <strain evidence="6 7">F156-34</strain>
    </source>
</reference>
<dbReference type="PANTHER" id="PTHR30055:SF119">
    <property type="entry name" value="NALC"/>
    <property type="match status" value="1"/>
</dbReference>
<dbReference type="InterPro" id="IPR039536">
    <property type="entry name" value="TetR_C_Proteobacteria"/>
</dbReference>
<dbReference type="Gene3D" id="1.10.357.10">
    <property type="entry name" value="Tetracycline Repressor, domain 2"/>
    <property type="match status" value="1"/>
</dbReference>
<keyword evidence="7" id="KW-1185">Reference proteome</keyword>
<dbReference type="Gene3D" id="1.10.10.60">
    <property type="entry name" value="Homeodomain-like"/>
    <property type="match status" value="1"/>
</dbReference>
<dbReference type="AlphaFoldDB" id="A0A4Q1AZH9"/>
<accession>A0A4Q1AZH9</accession>
<evidence type="ECO:0000313" key="6">
    <source>
        <dbReference type="EMBL" id="RXK14082.1"/>
    </source>
</evidence>
<evidence type="ECO:0000256" key="1">
    <source>
        <dbReference type="ARBA" id="ARBA00023015"/>
    </source>
</evidence>
<organism evidence="6 7">
    <name type="scientific">Halarcobacter mediterraneus</name>
    <dbReference type="NCBI Taxonomy" id="2023153"/>
    <lineage>
        <taxon>Bacteria</taxon>
        <taxon>Pseudomonadati</taxon>
        <taxon>Campylobacterota</taxon>
        <taxon>Epsilonproteobacteria</taxon>
        <taxon>Campylobacterales</taxon>
        <taxon>Arcobacteraceae</taxon>
        <taxon>Halarcobacter</taxon>
    </lineage>
</organism>
<dbReference type="Pfam" id="PF00440">
    <property type="entry name" value="TetR_N"/>
    <property type="match status" value="1"/>
</dbReference>
<keyword evidence="2 4" id="KW-0238">DNA-binding</keyword>
<dbReference type="InterPro" id="IPR001647">
    <property type="entry name" value="HTH_TetR"/>
</dbReference>
<dbReference type="OrthoDB" id="5365491at2"/>
<dbReference type="InterPro" id="IPR050109">
    <property type="entry name" value="HTH-type_TetR-like_transc_reg"/>
</dbReference>
<gene>
    <name evidence="6" type="ORF">CP965_01125</name>
</gene>
<proteinExistence type="predicted"/>
<dbReference type="InterPro" id="IPR009057">
    <property type="entry name" value="Homeodomain-like_sf"/>
</dbReference>
<dbReference type="GO" id="GO:0000976">
    <property type="term" value="F:transcription cis-regulatory region binding"/>
    <property type="evidence" value="ECO:0007669"/>
    <property type="project" value="TreeGrafter"/>
</dbReference>
<dbReference type="PANTHER" id="PTHR30055">
    <property type="entry name" value="HTH-TYPE TRANSCRIPTIONAL REGULATOR RUTR"/>
    <property type="match status" value="1"/>
</dbReference>
<feature type="domain" description="HTH tetR-type" evidence="5">
    <location>
        <begin position="6"/>
        <end position="66"/>
    </location>
</feature>
<dbReference type="Proteomes" id="UP000289718">
    <property type="component" value="Unassembled WGS sequence"/>
</dbReference>
<dbReference type="Pfam" id="PF14246">
    <property type="entry name" value="TetR_C_7"/>
    <property type="match status" value="1"/>
</dbReference>
<protein>
    <submittedName>
        <fullName evidence="6">TetR family transcriptional regulator</fullName>
    </submittedName>
</protein>
<feature type="DNA-binding region" description="H-T-H motif" evidence="4">
    <location>
        <begin position="29"/>
        <end position="48"/>
    </location>
</feature>
<evidence type="ECO:0000256" key="4">
    <source>
        <dbReference type="PROSITE-ProRule" id="PRU00335"/>
    </source>
</evidence>
<dbReference type="EMBL" id="NXIE01000001">
    <property type="protein sequence ID" value="RXK14082.1"/>
    <property type="molecule type" value="Genomic_DNA"/>
</dbReference>
<dbReference type="SUPFAM" id="SSF46689">
    <property type="entry name" value="Homeodomain-like"/>
    <property type="match status" value="1"/>
</dbReference>